<comment type="caution">
    <text evidence="6">The sequence shown here is derived from an EMBL/GenBank/DDBJ whole genome shotgun (WGS) entry which is preliminary data.</text>
</comment>
<sequence length="270" mass="30629">MNILHISDIHFRREYKESPKAYERMLSKMDNPLNALKLCINKALSENKVDLLIITGDLTEDGESEDYRILKEKVVEFTEGKIPVVVTLGNHDDKASFRKGWLGEAGSDEPYFDVYETNEFDIVSFDSSSSTNSSGNITEAHICWLKNTLEERKSKPVIIITHHHFDEKQAVIPCLKCENEFWDTLKKYNVIGIFNGHTHHHARGVFNDICYYTADGMSFCGENFSDGIVSFEETYGYSVYSIEKGIVKSTKIETISTGNVIDVCKGSDLI</sequence>
<evidence type="ECO:0000313" key="7">
    <source>
        <dbReference type="Proteomes" id="UP000823611"/>
    </source>
</evidence>
<dbReference type="InterPro" id="IPR029052">
    <property type="entry name" value="Metallo-depent_PP-like"/>
</dbReference>
<reference evidence="6" key="1">
    <citation type="submission" date="2020-10" db="EMBL/GenBank/DDBJ databases">
        <authorList>
            <person name="Gilroy R."/>
        </authorList>
    </citation>
    <scope>NUCLEOTIDE SEQUENCE</scope>
    <source>
        <strain evidence="6">F6-4510</strain>
    </source>
</reference>
<evidence type="ECO:0000259" key="5">
    <source>
        <dbReference type="Pfam" id="PF00149"/>
    </source>
</evidence>
<dbReference type="InterPro" id="IPR050884">
    <property type="entry name" value="CNP_phosphodiesterase-III"/>
</dbReference>
<dbReference type="SUPFAM" id="SSF56300">
    <property type="entry name" value="Metallo-dependent phosphatases"/>
    <property type="match status" value="1"/>
</dbReference>
<evidence type="ECO:0000313" key="6">
    <source>
        <dbReference type="EMBL" id="MBO8433969.1"/>
    </source>
</evidence>
<dbReference type="GO" id="GO:0016787">
    <property type="term" value="F:hydrolase activity"/>
    <property type="evidence" value="ECO:0007669"/>
    <property type="project" value="UniProtKB-KW"/>
</dbReference>
<keyword evidence="3" id="KW-0408">Iron</keyword>
<name>A0A9D9H2W5_9FIRM</name>
<comment type="similarity">
    <text evidence="4">Belongs to the cyclic nucleotide phosphodiesterase class-III family.</text>
</comment>
<evidence type="ECO:0000256" key="1">
    <source>
        <dbReference type="ARBA" id="ARBA00022723"/>
    </source>
</evidence>
<dbReference type="InterPro" id="IPR004843">
    <property type="entry name" value="Calcineurin-like_PHP"/>
</dbReference>
<evidence type="ECO:0000256" key="2">
    <source>
        <dbReference type="ARBA" id="ARBA00022801"/>
    </source>
</evidence>
<keyword evidence="2" id="KW-0378">Hydrolase</keyword>
<dbReference type="Proteomes" id="UP000823611">
    <property type="component" value="Unassembled WGS sequence"/>
</dbReference>
<keyword evidence="1" id="KW-0479">Metal-binding</keyword>
<feature type="domain" description="Calcineurin-like phosphoesterase" evidence="5">
    <location>
        <begin position="1"/>
        <end position="200"/>
    </location>
</feature>
<organism evidence="6 7">
    <name type="scientific">Candidatus Fimicola merdigallinarum</name>
    <dbReference type="NCBI Taxonomy" id="2840819"/>
    <lineage>
        <taxon>Bacteria</taxon>
        <taxon>Bacillati</taxon>
        <taxon>Bacillota</taxon>
        <taxon>Clostridia</taxon>
        <taxon>Lachnospirales</taxon>
        <taxon>Lachnospiraceae</taxon>
        <taxon>Lachnospiraceae incertae sedis</taxon>
        <taxon>Candidatus Fimicola</taxon>
    </lineage>
</organism>
<protein>
    <submittedName>
        <fullName evidence="6">Metallophosphoesterase</fullName>
    </submittedName>
</protein>
<evidence type="ECO:0000256" key="4">
    <source>
        <dbReference type="ARBA" id="ARBA00025742"/>
    </source>
</evidence>
<dbReference type="EMBL" id="JADIMX010000029">
    <property type="protein sequence ID" value="MBO8433969.1"/>
    <property type="molecule type" value="Genomic_DNA"/>
</dbReference>
<dbReference type="Pfam" id="PF00149">
    <property type="entry name" value="Metallophos"/>
    <property type="match status" value="1"/>
</dbReference>
<dbReference type="PANTHER" id="PTHR42988">
    <property type="entry name" value="PHOSPHOHYDROLASE"/>
    <property type="match status" value="1"/>
</dbReference>
<reference evidence="6" key="2">
    <citation type="journal article" date="2021" name="PeerJ">
        <title>Extensive microbial diversity within the chicken gut microbiome revealed by metagenomics and culture.</title>
        <authorList>
            <person name="Gilroy R."/>
            <person name="Ravi A."/>
            <person name="Getino M."/>
            <person name="Pursley I."/>
            <person name="Horton D.L."/>
            <person name="Alikhan N.F."/>
            <person name="Baker D."/>
            <person name="Gharbi K."/>
            <person name="Hall N."/>
            <person name="Watson M."/>
            <person name="Adriaenssens E.M."/>
            <person name="Foster-Nyarko E."/>
            <person name="Jarju S."/>
            <person name="Secka A."/>
            <person name="Antonio M."/>
            <person name="Oren A."/>
            <person name="Chaudhuri R.R."/>
            <person name="La Ragione R."/>
            <person name="Hildebrand F."/>
            <person name="Pallen M.J."/>
        </authorList>
    </citation>
    <scope>NUCLEOTIDE SEQUENCE</scope>
    <source>
        <strain evidence="6">F6-4510</strain>
    </source>
</reference>
<dbReference type="Gene3D" id="3.60.21.10">
    <property type="match status" value="1"/>
</dbReference>
<dbReference type="PANTHER" id="PTHR42988:SF2">
    <property type="entry name" value="CYCLIC NUCLEOTIDE PHOSPHODIESTERASE CBUA0032-RELATED"/>
    <property type="match status" value="1"/>
</dbReference>
<dbReference type="AlphaFoldDB" id="A0A9D9H2W5"/>
<gene>
    <name evidence="6" type="ORF">IAC55_01435</name>
</gene>
<accession>A0A9D9H2W5</accession>
<evidence type="ECO:0000256" key="3">
    <source>
        <dbReference type="ARBA" id="ARBA00023004"/>
    </source>
</evidence>
<proteinExistence type="inferred from homology"/>
<dbReference type="GO" id="GO:0046872">
    <property type="term" value="F:metal ion binding"/>
    <property type="evidence" value="ECO:0007669"/>
    <property type="project" value="UniProtKB-KW"/>
</dbReference>